<organism evidence="7 8">
    <name type="scientific">Chrysochromulina tobinii</name>
    <dbReference type="NCBI Taxonomy" id="1460289"/>
    <lineage>
        <taxon>Eukaryota</taxon>
        <taxon>Haptista</taxon>
        <taxon>Haptophyta</taxon>
        <taxon>Prymnesiophyceae</taxon>
        <taxon>Prymnesiales</taxon>
        <taxon>Chrysochromulinaceae</taxon>
        <taxon>Chrysochromulina</taxon>
    </lineage>
</organism>
<dbReference type="GO" id="GO:0003724">
    <property type="term" value="F:RNA helicase activity"/>
    <property type="evidence" value="ECO:0007669"/>
    <property type="project" value="TreeGrafter"/>
</dbReference>
<dbReference type="EMBL" id="JWZX01003266">
    <property type="protein sequence ID" value="KOO22618.1"/>
    <property type="molecule type" value="Genomic_DNA"/>
</dbReference>
<proteinExistence type="predicted"/>
<dbReference type="GO" id="GO:0005829">
    <property type="term" value="C:cytosol"/>
    <property type="evidence" value="ECO:0007669"/>
    <property type="project" value="TreeGrafter"/>
</dbReference>
<reference evidence="8" key="1">
    <citation type="journal article" date="2015" name="PLoS Genet.">
        <title>Genome Sequence and Transcriptome Analyses of Chrysochromulina tobin: Metabolic Tools for Enhanced Algal Fitness in the Prominent Order Prymnesiales (Haptophyceae).</title>
        <authorList>
            <person name="Hovde B.T."/>
            <person name="Deodato C.R."/>
            <person name="Hunsperger H.M."/>
            <person name="Ryken S.A."/>
            <person name="Yost W."/>
            <person name="Jha R.K."/>
            <person name="Patterson J."/>
            <person name="Monnat R.J. Jr."/>
            <person name="Barlow S.B."/>
            <person name="Starkenburg S.R."/>
            <person name="Cattolico R.A."/>
        </authorList>
    </citation>
    <scope>NUCLEOTIDE SEQUENCE</scope>
    <source>
        <strain evidence="8">CCMP291</strain>
    </source>
</reference>
<evidence type="ECO:0000259" key="6">
    <source>
        <dbReference type="PROSITE" id="PS51194"/>
    </source>
</evidence>
<dbReference type="InterPro" id="IPR001650">
    <property type="entry name" value="Helicase_C-like"/>
</dbReference>
<keyword evidence="2" id="KW-0378">Hydrolase</keyword>
<dbReference type="GO" id="GO:0005524">
    <property type="term" value="F:ATP binding"/>
    <property type="evidence" value="ECO:0007669"/>
    <property type="project" value="UniProtKB-KW"/>
</dbReference>
<gene>
    <name evidence="7" type="ORF">Ctob_001618</name>
</gene>
<dbReference type="SUPFAM" id="SSF52540">
    <property type="entry name" value="P-loop containing nucleoside triphosphate hydrolases"/>
    <property type="match status" value="1"/>
</dbReference>
<dbReference type="AlphaFoldDB" id="A0A0M0J8R0"/>
<dbReference type="Proteomes" id="UP000037460">
    <property type="component" value="Unassembled WGS sequence"/>
</dbReference>
<dbReference type="OrthoDB" id="10256233at2759"/>
<keyword evidence="4" id="KW-0067">ATP-binding</keyword>
<evidence type="ECO:0000256" key="5">
    <source>
        <dbReference type="SAM" id="MobiDB-lite"/>
    </source>
</evidence>
<protein>
    <submittedName>
        <fullName evidence="7">ATP-dependent RNA helicase dbp3</fullName>
    </submittedName>
</protein>
<keyword evidence="8" id="KW-1185">Reference proteome</keyword>
<keyword evidence="3 7" id="KW-0347">Helicase</keyword>
<evidence type="ECO:0000256" key="3">
    <source>
        <dbReference type="ARBA" id="ARBA00022806"/>
    </source>
</evidence>
<evidence type="ECO:0000313" key="8">
    <source>
        <dbReference type="Proteomes" id="UP000037460"/>
    </source>
</evidence>
<dbReference type="InterPro" id="IPR050079">
    <property type="entry name" value="DEAD_box_RNA_helicase"/>
</dbReference>
<dbReference type="InterPro" id="IPR027417">
    <property type="entry name" value="P-loop_NTPase"/>
</dbReference>
<sequence>MPVQDASWEAKIRELELDDWLGTRQLGARLRSRLLEEMEMAAAAGAAAKAADTAGTGEYDDDDDDNVAPSTSVAAAGYGVRGGLLPVGVPRAISHEIVVCRERRKTALIAALAAEEALRGGRALLVVRDGLRMMDVLAELRAEGVHGAIELGALGTAAARHHSEATSAAASSSDESATVVGNGEAAPLPAWAQPEKLTKQLKAAVATGTTDDSDSMQSDDGAWAGDEEARAAHEAAVLEAGRRALRAGAERWKLIVAHESAIRGLDLPQLRLVILSMMPISAEAYIHIAGRTGRAYQKGRSVCVFTRRELDEAGVITRALQHVHWRVQYDPEEGNDNHDDD</sequence>
<dbReference type="Gene3D" id="3.40.50.300">
    <property type="entry name" value="P-loop containing nucleotide triphosphate hydrolases"/>
    <property type="match status" value="1"/>
</dbReference>
<dbReference type="GO" id="GO:0016787">
    <property type="term" value="F:hydrolase activity"/>
    <property type="evidence" value="ECO:0007669"/>
    <property type="project" value="UniProtKB-KW"/>
</dbReference>
<dbReference type="Pfam" id="PF00271">
    <property type="entry name" value="Helicase_C"/>
    <property type="match status" value="1"/>
</dbReference>
<feature type="region of interest" description="Disordered" evidence="5">
    <location>
        <begin position="206"/>
        <end position="226"/>
    </location>
</feature>
<dbReference type="PANTHER" id="PTHR47959">
    <property type="entry name" value="ATP-DEPENDENT RNA HELICASE RHLE-RELATED"/>
    <property type="match status" value="1"/>
</dbReference>
<dbReference type="SMART" id="SM00490">
    <property type="entry name" value="HELICc"/>
    <property type="match status" value="1"/>
</dbReference>
<dbReference type="PANTHER" id="PTHR47959:SF17">
    <property type="entry name" value="ATP-DEPENDENT RNA HELICASE DEAD BOX FAMILY"/>
    <property type="match status" value="1"/>
</dbReference>
<evidence type="ECO:0000256" key="1">
    <source>
        <dbReference type="ARBA" id="ARBA00022741"/>
    </source>
</evidence>
<name>A0A0M0J8R0_9EUKA</name>
<evidence type="ECO:0000256" key="4">
    <source>
        <dbReference type="ARBA" id="ARBA00022840"/>
    </source>
</evidence>
<feature type="domain" description="Helicase C-terminal" evidence="6">
    <location>
        <begin position="193"/>
        <end position="341"/>
    </location>
</feature>
<accession>A0A0M0J8R0</accession>
<dbReference type="PROSITE" id="PS51194">
    <property type="entry name" value="HELICASE_CTER"/>
    <property type="match status" value="1"/>
</dbReference>
<keyword evidence="1" id="KW-0547">Nucleotide-binding</keyword>
<evidence type="ECO:0000313" key="7">
    <source>
        <dbReference type="EMBL" id="KOO22618.1"/>
    </source>
</evidence>
<evidence type="ECO:0000256" key="2">
    <source>
        <dbReference type="ARBA" id="ARBA00022801"/>
    </source>
</evidence>
<comment type="caution">
    <text evidence="7">The sequence shown here is derived from an EMBL/GenBank/DDBJ whole genome shotgun (WGS) entry which is preliminary data.</text>
</comment>